<dbReference type="InterPro" id="IPR016186">
    <property type="entry name" value="C-type_lectin-like/link_sf"/>
</dbReference>
<dbReference type="GO" id="GO:0005615">
    <property type="term" value="C:extracellular space"/>
    <property type="evidence" value="ECO:0007669"/>
    <property type="project" value="TreeGrafter"/>
</dbReference>
<dbReference type="AlphaFoldDB" id="A0AAV4JLL8"/>
<evidence type="ECO:0000256" key="4">
    <source>
        <dbReference type="ARBA" id="ARBA00022734"/>
    </source>
</evidence>
<name>A0AAV4JLL8_9GAST</name>
<evidence type="ECO:0000259" key="6">
    <source>
        <dbReference type="PROSITE" id="PS50041"/>
    </source>
</evidence>
<evidence type="ECO:0000256" key="1">
    <source>
        <dbReference type="ARBA" id="ARBA00004613"/>
    </source>
</evidence>
<gene>
    <name evidence="7" type="ORF">ElyMa_003369000</name>
</gene>
<dbReference type="GO" id="GO:0030246">
    <property type="term" value="F:carbohydrate binding"/>
    <property type="evidence" value="ECO:0007669"/>
    <property type="project" value="UniProtKB-KW"/>
</dbReference>
<dbReference type="InterPro" id="IPR016187">
    <property type="entry name" value="CTDL_fold"/>
</dbReference>
<dbReference type="EMBL" id="BMAT01006938">
    <property type="protein sequence ID" value="GFS22640.1"/>
    <property type="molecule type" value="Genomic_DNA"/>
</dbReference>
<evidence type="ECO:0000313" key="7">
    <source>
        <dbReference type="EMBL" id="GFS22640.1"/>
    </source>
</evidence>
<keyword evidence="3 5" id="KW-0732">Signal</keyword>
<reference evidence="7 8" key="1">
    <citation type="journal article" date="2021" name="Elife">
        <title>Chloroplast acquisition without the gene transfer in kleptoplastic sea slugs, Plakobranchus ocellatus.</title>
        <authorList>
            <person name="Maeda T."/>
            <person name="Takahashi S."/>
            <person name="Yoshida T."/>
            <person name="Shimamura S."/>
            <person name="Takaki Y."/>
            <person name="Nagai Y."/>
            <person name="Toyoda A."/>
            <person name="Suzuki Y."/>
            <person name="Arimoto A."/>
            <person name="Ishii H."/>
            <person name="Satoh N."/>
            <person name="Nishiyama T."/>
            <person name="Hasebe M."/>
            <person name="Maruyama T."/>
            <person name="Minagawa J."/>
            <person name="Obokata J."/>
            <person name="Shigenobu S."/>
        </authorList>
    </citation>
    <scope>NUCLEOTIDE SEQUENCE [LARGE SCALE GENOMIC DNA]</scope>
</reference>
<evidence type="ECO:0000313" key="8">
    <source>
        <dbReference type="Proteomes" id="UP000762676"/>
    </source>
</evidence>
<feature type="domain" description="C-type lectin" evidence="6">
    <location>
        <begin position="244"/>
        <end position="363"/>
    </location>
</feature>
<comment type="subcellular location">
    <subcellularLocation>
        <location evidence="1">Secreted</location>
    </subcellularLocation>
</comment>
<evidence type="ECO:0000256" key="3">
    <source>
        <dbReference type="ARBA" id="ARBA00022729"/>
    </source>
</evidence>
<proteinExistence type="predicted"/>
<dbReference type="Pfam" id="PF00059">
    <property type="entry name" value="Lectin_C"/>
    <property type="match status" value="1"/>
</dbReference>
<dbReference type="PROSITE" id="PS50041">
    <property type="entry name" value="C_TYPE_LECTIN_2"/>
    <property type="match status" value="1"/>
</dbReference>
<keyword evidence="2" id="KW-0964">Secreted</keyword>
<dbReference type="CDD" id="cd00037">
    <property type="entry name" value="CLECT"/>
    <property type="match status" value="1"/>
</dbReference>
<keyword evidence="4" id="KW-0430">Lectin</keyword>
<dbReference type="GO" id="GO:0008083">
    <property type="term" value="F:growth factor activity"/>
    <property type="evidence" value="ECO:0007669"/>
    <property type="project" value="TreeGrafter"/>
</dbReference>
<dbReference type="PANTHER" id="PTHR22799:SF1">
    <property type="entry name" value="C-TYPE LECTIN DOMAIN FAMILY 11 MEMBER A"/>
    <property type="match status" value="1"/>
</dbReference>
<evidence type="ECO:0000256" key="5">
    <source>
        <dbReference type="SAM" id="SignalP"/>
    </source>
</evidence>
<dbReference type="Gene3D" id="3.10.100.10">
    <property type="entry name" value="Mannose-Binding Protein A, subunit A"/>
    <property type="match status" value="1"/>
</dbReference>
<comment type="caution">
    <text evidence="7">The sequence shown here is derived from an EMBL/GenBank/DDBJ whole genome shotgun (WGS) entry which is preliminary data.</text>
</comment>
<dbReference type="Proteomes" id="UP000762676">
    <property type="component" value="Unassembled WGS sequence"/>
</dbReference>
<sequence length="366" mass="39926">MFGCAHEYLYMVIMTILFVKVQCGPVPGPAMHLSFGTSPGRGGQVRSNTVSCTLDASLTNLDKVTVLTLYGSKAYGQAGEFDSLATIDLWSPQARLLNTLDAAAGVEAFGQINNVDVKNSQLTISWGYPPVTCPRQYKCVANGLDREGRVMTMSIEKDTKLSPTTITDLQVNENQTSTELDTFKTGLQNLSSDVAALKQTVSSLGSLIQNQTSGIQHFEERVLSELKNLKLASALGKFDFSGVFEGKFYFVSKTAATFDIGAADFQCQVMGGRLLEMESKKEYDFVFNFVKGLGGDNFFTGGNDIHKEGEWTFWHSGRPVTFANWHRGQPNNSGNNEDCLEIRISFAASNDLGCNAQAKFVCEAPA</sequence>
<accession>A0AAV4JLL8</accession>
<keyword evidence="8" id="KW-1185">Reference proteome</keyword>
<feature type="chain" id="PRO_5043876053" evidence="5">
    <location>
        <begin position="24"/>
        <end position="366"/>
    </location>
</feature>
<dbReference type="PANTHER" id="PTHR22799">
    <property type="entry name" value="TETRANECTIN-RELATED"/>
    <property type="match status" value="1"/>
</dbReference>
<dbReference type="SUPFAM" id="SSF56436">
    <property type="entry name" value="C-type lectin-like"/>
    <property type="match status" value="1"/>
</dbReference>
<feature type="signal peptide" evidence="5">
    <location>
        <begin position="1"/>
        <end position="23"/>
    </location>
</feature>
<dbReference type="InterPro" id="IPR001304">
    <property type="entry name" value="C-type_lectin-like"/>
</dbReference>
<dbReference type="InterPro" id="IPR051663">
    <property type="entry name" value="CLec_Tetranectin-domain"/>
</dbReference>
<evidence type="ECO:0000256" key="2">
    <source>
        <dbReference type="ARBA" id="ARBA00022525"/>
    </source>
</evidence>
<organism evidence="7 8">
    <name type="scientific">Elysia marginata</name>
    <dbReference type="NCBI Taxonomy" id="1093978"/>
    <lineage>
        <taxon>Eukaryota</taxon>
        <taxon>Metazoa</taxon>
        <taxon>Spiralia</taxon>
        <taxon>Lophotrochozoa</taxon>
        <taxon>Mollusca</taxon>
        <taxon>Gastropoda</taxon>
        <taxon>Heterobranchia</taxon>
        <taxon>Euthyneura</taxon>
        <taxon>Panpulmonata</taxon>
        <taxon>Sacoglossa</taxon>
        <taxon>Placobranchoidea</taxon>
        <taxon>Plakobranchidae</taxon>
        <taxon>Elysia</taxon>
    </lineage>
</organism>
<dbReference type="SMART" id="SM00034">
    <property type="entry name" value="CLECT"/>
    <property type="match status" value="1"/>
</dbReference>
<protein>
    <submittedName>
        <fullName evidence="7">C-type lectin-like</fullName>
    </submittedName>
</protein>